<dbReference type="EMBL" id="WQRF01000005">
    <property type="protein sequence ID" value="MVT00361.1"/>
    <property type="molecule type" value="Genomic_DNA"/>
</dbReference>
<dbReference type="Gene3D" id="2.60.120.10">
    <property type="entry name" value="Jelly Rolls"/>
    <property type="match status" value="1"/>
</dbReference>
<sequence length="155" mass="16902">MLTEDRVDRPAPHTPAPETEWLGVTYKTILSTADTQGAMAIVDSVSPVDSGPPLHVHHAEDEVFVILSGACRVWLDGQESEVRTGQSVFIPRGKEHTFKVIGTEPCRHLIILTPGGFEGFFAEMGQGQFQIPQDMPAVEESAARHNLTFTGPPLD</sequence>
<dbReference type="SUPFAM" id="SSF51182">
    <property type="entry name" value="RmlC-like cupins"/>
    <property type="match status" value="1"/>
</dbReference>
<dbReference type="RefSeq" id="WP_157291141.1">
    <property type="nucleotide sequence ID" value="NZ_WQRF01000005.1"/>
</dbReference>
<feature type="domain" description="Cupin type-2" evidence="1">
    <location>
        <begin position="51"/>
        <end position="111"/>
    </location>
</feature>
<dbReference type="InterPro" id="IPR013096">
    <property type="entry name" value="Cupin_2"/>
</dbReference>
<accession>A0A7X3FTH2</accession>
<dbReference type="PANTHER" id="PTHR36440">
    <property type="entry name" value="PUTATIVE (AFU_ORTHOLOGUE AFUA_8G07350)-RELATED"/>
    <property type="match status" value="1"/>
</dbReference>
<name>A0A7X3FTH2_9HYPH</name>
<proteinExistence type="predicted"/>
<gene>
    <name evidence="2" type="ORF">GO014_15145</name>
</gene>
<evidence type="ECO:0000259" key="1">
    <source>
        <dbReference type="Pfam" id="PF07883"/>
    </source>
</evidence>
<dbReference type="InterPro" id="IPR011051">
    <property type="entry name" value="RmlC_Cupin_sf"/>
</dbReference>
<dbReference type="InterPro" id="IPR014710">
    <property type="entry name" value="RmlC-like_jellyroll"/>
</dbReference>
<dbReference type="InterPro" id="IPR053146">
    <property type="entry name" value="QDO-like"/>
</dbReference>
<dbReference type="Pfam" id="PF07883">
    <property type="entry name" value="Cupin_2"/>
    <property type="match status" value="1"/>
</dbReference>
<organism evidence="2 3">
    <name type="scientific">Devosia marina</name>
    <dbReference type="NCBI Taxonomy" id="2683198"/>
    <lineage>
        <taxon>Bacteria</taxon>
        <taxon>Pseudomonadati</taxon>
        <taxon>Pseudomonadota</taxon>
        <taxon>Alphaproteobacteria</taxon>
        <taxon>Hyphomicrobiales</taxon>
        <taxon>Devosiaceae</taxon>
        <taxon>Devosia</taxon>
    </lineage>
</organism>
<comment type="caution">
    <text evidence="2">The sequence shown here is derived from an EMBL/GenBank/DDBJ whole genome shotgun (WGS) entry which is preliminary data.</text>
</comment>
<dbReference type="AlphaFoldDB" id="A0A7X3FTH2"/>
<dbReference type="PANTHER" id="PTHR36440:SF1">
    <property type="entry name" value="PUTATIVE (AFU_ORTHOLOGUE AFUA_8G07350)-RELATED"/>
    <property type="match status" value="1"/>
</dbReference>
<reference evidence="2 3" key="1">
    <citation type="submission" date="2019-12" db="EMBL/GenBank/DDBJ databases">
        <title>Devosia maris sp. nov., isolated from the deep seawater.</title>
        <authorList>
            <person name="Liu Y."/>
        </authorList>
    </citation>
    <scope>NUCLEOTIDE SEQUENCE [LARGE SCALE GENOMIC DNA]</scope>
    <source>
        <strain evidence="2 3">L53-10-65</strain>
    </source>
</reference>
<protein>
    <submittedName>
        <fullName evidence="2">Cupin domain-containing protein</fullName>
    </submittedName>
</protein>
<evidence type="ECO:0000313" key="2">
    <source>
        <dbReference type="EMBL" id="MVT00361.1"/>
    </source>
</evidence>
<keyword evidence="3" id="KW-1185">Reference proteome</keyword>
<evidence type="ECO:0000313" key="3">
    <source>
        <dbReference type="Proteomes" id="UP000438106"/>
    </source>
</evidence>
<dbReference type="Proteomes" id="UP000438106">
    <property type="component" value="Unassembled WGS sequence"/>
</dbReference>